<dbReference type="Pfam" id="PF03816">
    <property type="entry name" value="LytR_cpsA_psr"/>
    <property type="match status" value="1"/>
</dbReference>
<feature type="region of interest" description="Disordered" evidence="2">
    <location>
        <begin position="43"/>
        <end position="69"/>
    </location>
</feature>
<reference evidence="5 6" key="1">
    <citation type="submission" date="2018-04" db="EMBL/GenBank/DDBJ databases">
        <title>Genomic Encyclopedia of Type Strains, Phase IV (KMG-IV): sequencing the most valuable type-strain genomes for metagenomic binning, comparative biology and taxonomic classification.</title>
        <authorList>
            <person name="Goeker M."/>
        </authorList>
    </citation>
    <scope>NUCLEOTIDE SEQUENCE [LARGE SCALE GENOMIC DNA]</scope>
    <source>
        <strain evidence="5 6">DSM 20705</strain>
    </source>
</reference>
<name>A0A2U1E730_9FIRM</name>
<evidence type="ECO:0000256" key="3">
    <source>
        <dbReference type="SAM" id="SignalP"/>
    </source>
</evidence>
<evidence type="ECO:0000256" key="1">
    <source>
        <dbReference type="ARBA" id="ARBA00006068"/>
    </source>
</evidence>
<dbReference type="InterPro" id="IPR004474">
    <property type="entry name" value="LytR_CpsA_psr"/>
</dbReference>
<feature type="signal peptide" evidence="3">
    <location>
        <begin position="1"/>
        <end position="23"/>
    </location>
</feature>
<feature type="compositionally biased region" description="Basic and acidic residues" evidence="2">
    <location>
        <begin position="51"/>
        <end position="69"/>
    </location>
</feature>
<dbReference type="EMBL" id="QEKV01000001">
    <property type="protein sequence ID" value="PVY95737.1"/>
    <property type="molecule type" value="Genomic_DNA"/>
</dbReference>
<feature type="domain" description="Cell envelope-related transcriptional attenuator" evidence="4">
    <location>
        <begin position="98"/>
        <end position="255"/>
    </location>
</feature>
<protein>
    <submittedName>
        <fullName evidence="5">LytR family transcriptional attenuator</fullName>
    </submittedName>
</protein>
<keyword evidence="3" id="KW-0732">Signal</keyword>
<accession>A0A2U1E730</accession>
<evidence type="ECO:0000313" key="6">
    <source>
        <dbReference type="Proteomes" id="UP000245793"/>
    </source>
</evidence>
<proteinExistence type="inferred from homology"/>
<gene>
    <name evidence="5" type="ORF">C7381_101264</name>
</gene>
<feature type="chain" id="PRO_5015582517" evidence="3">
    <location>
        <begin position="24"/>
        <end position="339"/>
    </location>
</feature>
<sequence length="339" mass="37771">MKKKFIISFLVAFLTFAAFYAYAEINHAPNPFAKLIGIEEEPTANDMNNVENDKTNEENPDSEEPKKPEKEITGELFFVVMGVDGDDVKDINSVKGQRTDTMILTKLNFDTGEIDLMNLPRDTMVNIPNHGTNKLNAGHAFGGNEGAMSAIRSLTNLDLRHYVKVDYEAVRNLVDAIGGVEFDVPVRMKYYDPTAKPPLDIDLQKGLQTIDGNKAIKLLRWRHNSDWTTGGYGNGSDISRIKTQQDFIKATIKQALTFKNIFKLPSILQKVLPNVDTNLSIEKMISAAASAGKLNSENIRTETLPGDAQYIGGASYWVYDKTKSKELITSLFGNYYIGD</sequence>
<dbReference type="AlphaFoldDB" id="A0A2U1E730"/>
<keyword evidence="6" id="KW-1185">Reference proteome</keyword>
<dbReference type="PANTHER" id="PTHR33392:SF6">
    <property type="entry name" value="POLYISOPRENYL-TEICHOIC ACID--PEPTIDOGLYCAN TEICHOIC ACID TRANSFERASE TAGU"/>
    <property type="match status" value="1"/>
</dbReference>
<dbReference type="Proteomes" id="UP000245793">
    <property type="component" value="Unassembled WGS sequence"/>
</dbReference>
<dbReference type="NCBIfam" id="TIGR00350">
    <property type="entry name" value="lytR_cpsA_psr"/>
    <property type="match status" value="1"/>
</dbReference>
<dbReference type="PANTHER" id="PTHR33392">
    <property type="entry name" value="POLYISOPRENYL-TEICHOIC ACID--PEPTIDOGLYCAN TEICHOIC ACID TRANSFERASE TAGU"/>
    <property type="match status" value="1"/>
</dbReference>
<comment type="similarity">
    <text evidence="1">Belongs to the LytR/CpsA/Psr (LCP) family.</text>
</comment>
<evidence type="ECO:0000259" key="4">
    <source>
        <dbReference type="Pfam" id="PF03816"/>
    </source>
</evidence>
<dbReference type="RefSeq" id="WP_116479626.1">
    <property type="nucleotide sequence ID" value="NZ_CAUPJO010000001.1"/>
</dbReference>
<comment type="caution">
    <text evidence="5">The sequence shown here is derived from an EMBL/GenBank/DDBJ whole genome shotgun (WGS) entry which is preliminary data.</text>
</comment>
<evidence type="ECO:0000256" key="2">
    <source>
        <dbReference type="SAM" id="MobiDB-lite"/>
    </source>
</evidence>
<evidence type="ECO:0000313" key="5">
    <source>
        <dbReference type="EMBL" id="PVY95737.1"/>
    </source>
</evidence>
<dbReference type="InterPro" id="IPR050922">
    <property type="entry name" value="LytR/CpsA/Psr_CW_biosynth"/>
</dbReference>
<organism evidence="5 6">
    <name type="scientific">Ezakiella coagulans</name>
    <dbReference type="NCBI Taxonomy" id="46507"/>
    <lineage>
        <taxon>Bacteria</taxon>
        <taxon>Bacillati</taxon>
        <taxon>Bacillota</taxon>
        <taxon>Tissierellia</taxon>
        <taxon>Ezakiella</taxon>
    </lineage>
</organism>
<dbReference type="Gene3D" id="3.40.630.190">
    <property type="entry name" value="LCP protein"/>
    <property type="match status" value="1"/>
</dbReference>